<dbReference type="AlphaFoldDB" id="A0A452XRV2"/>
<reference evidence="2" key="2">
    <citation type="journal article" date="2017" name="Nat. Plants">
        <title>The Aegilops tauschii genome reveals multiple impacts of transposons.</title>
        <authorList>
            <person name="Zhao G."/>
            <person name="Zou C."/>
            <person name="Li K."/>
            <person name="Wang K."/>
            <person name="Li T."/>
            <person name="Gao L."/>
            <person name="Zhang X."/>
            <person name="Wang H."/>
            <person name="Yang Z."/>
            <person name="Liu X."/>
            <person name="Jiang W."/>
            <person name="Mao L."/>
            <person name="Kong X."/>
            <person name="Jiao Y."/>
            <person name="Jia J."/>
        </authorList>
    </citation>
    <scope>NUCLEOTIDE SEQUENCE [LARGE SCALE GENOMIC DNA]</scope>
    <source>
        <strain evidence="2">cv. AL8/78</strain>
    </source>
</reference>
<reference evidence="1" key="3">
    <citation type="journal article" date="2017" name="Nature">
        <title>Genome sequence of the progenitor of the wheat D genome Aegilops tauschii.</title>
        <authorList>
            <person name="Luo M.C."/>
            <person name="Gu Y.Q."/>
            <person name="Puiu D."/>
            <person name="Wang H."/>
            <person name="Twardziok S.O."/>
            <person name="Deal K.R."/>
            <person name="Huo N."/>
            <person name="Zhu T."/>
            <person name="Wang L."/>
            <person name="Wang Y."/>
            <person name="McGuire P.E."/>
            <person name="Liu S."/>
            <person name="Long H."/>
            <person name="Ramasamy R.K."/>
            <person name="Rodriguez J.C."/>
            <person name="Van S.L."/>
            <person name="Yuan L."/>
            <person name="Wang Z."/>
            <person name="Xia Z."/>
            <person name="Xiao L."/>
            <person name="Anderson O.D."/>
            <person name="Ouyang S."/>
            <person name="Liang Y."/>
            <person name="Zimin A.V."/>
            <person name="Pertea G."/>
            <person name="Qi P."/>
            <person name="Bennetzen J.L."/>
            <person name="Dai X."/>
            <person name="Dawson M.W."/>
            <person name="Muller H.G."/>
            <person name="Kugler K."/>
            <person name="Rivarola-Duarte L."/>
            <person name="Spannagl M."/>
            <person name="Mayer K.F.X."/>
            <person name="Lu F.H."/>
            <person name="Bevan M.W."/>
            <person name="Leroy P."/>
            <person name="Li P."/>
            <person name="You F.M."/>
            <person name="Sun Q."/>
            <person name="Liu Z."/>
            <person name="Lyons E."/>
            <person name="Wicker T."/>
            <person name="Salzberg S.L."/>
            <person name="Devos K.M."/>
            <person name="Dvorak J."/>
        </authorList>
    </citation>
    <scope>NUCLEOTIDE SEQUENCE [LARGE SCALE GENOMIC DNA]</scope>
    <source>
        <strain evidence="1">cv. AL8/78</strain>
    </source>
</reference>
<reference evidence="1" key="5">
    <citation type="journal article" date="2021" name="G3 (Bethesda)">
        <title>Aegilops tauschii genome assembly Aet v5.0 features greater sequence contiguity and improved annotation.</title>
        <authorList>
            <person name="Wang L."/>
            <person name="Zhu T."/>
            <person name="Rodriguez J.C."/>
            <person name="Deal K.R."/>
            <person name="Dubcovsky J."/>
            <person name="McGuire P.E."/>
            <person name="Lux T."/>
            <person name="Spannagl M."/>
            <person name="Mayer K.F.X."/>
            <person name="Baldrich P."/>
            <person name="Meyers B.C."/>
            <person name="Huo N."/>
            <person name="Gu Y.Q."/>
            <person name="Zhou H."/>
            <person name="Devos K.M."/>
            <person name="Bennetzen J.L."/>
            <person name="Unver T."/>
            <person name="Budak H."/>
            <person name="Gulick P.J."/>
            <person name="Galiba G."/>
            <person name="Kalapos B."/>
            <person name="Nelson D.R."/>
            <person name="Li P."/>
            <person name="You F.M."/>
            <person name="Luo M.C."/>
            <person name="Dvorak J."/>
        </authorList>
    </citation>
    <scope>NUCLEOTIDE SEQUENCE [LARGE SCALE GENOMIC DNA]</scope>
    <source>
        <strain evidence="1">cv. AL8/78</strain>
    </source>
</reference>
<reference evidence="2" key="1">
    <citation type="journal article" date="2014" name="Science">
        <title>Ancient hybridizations among the ancestral genomes of bread wheat.</title>
        <authorList>
            <consortium name="International Wheat Genome Sequencing Consortium,"/>
            <person name="Marcussen T."/>
            <person name="Sandve S.R."/>
            <person name="Heier L."/>
            <person name="Spannagl M."/>
            <person name="Pfeifer M."/>
            <person name="Jakobsen K.S."/>
            <person name="Wulff B.B."/>
            <person name="Steuernagel B."/>
            <person name="Mayer K.F."/>
            <person name="Olsen O.A."/>
        </authorList>
    </citation>
    <scope>NUCLEOTIDE SEQUENCE [LARGE SCALE GENOMIC DNA]</scope>
    <source>
        <strain evidence="2">cv. AL8/78</strain>
    </source>
</reference>
<dbReference type="EnsemblPlants" id="AET1Gv20136400.13">
    <property type="protein sequence ID" value="AET1Gv20136400.13"/>
    <property type="gene ID" value="AET1Gv20136400"/>
</dbReference>
<keyword evidence="2" id="KW-1185">Reference proteome</keyword>
<evidence type="ECO:0000313" key="1">
    <source>
        <dbReference type="EnsemblPlants" id="AET1Gv20136400.13"/>
    </source>
</evidence>
<sequence>GLQVLIFEGVICNLTCLALFHGFVSVCDKLQHCSGFHSQNFEFQESNLDRHIKSVQERSRPFTCGFSVFIQIACKGQMMRNGPSAHVHVEAGTRGCPFPSRL</sequence>
<dbReference type="Proteomes" id="UP000015105">
    <property type="component" value="Chromosome 1D"/>
</dbReference>
<dbReference type="Gramene" id="AET1Gv20136400.13">
    <property type="protein sequence ID" value="AET1Gv20136400.13"/>
    <property type="gene ID" value="AET1Gv20136400"/>
</dbReference>
<protein>
    <submittedName>
        <fullName evidence="1">Uncharacterized protein</fullName>
    </submittedName>
</protein>
<organism evidence="1 2">
    <name type="scientific">Aegilops tauschii subsp. strangulata</name>
    <name type="common">Goatgrass</name>
    <dbReference type="NCBI Taxonomy" id="200361"/>
    <lineage>
        <taxon>Eukaryota</taxon>
        <taxon>Viridiplantae</taxon>
        <taxon>Streptophyta</taxon>
        <taxon>Embryophyta</taxon>
        <taxon>Tracheophyta</taxon>
        <taxon>Spermatophyta</taxon>
        <taxon>Magnoliopsida</taxon>
        <taxon>Liliopsida</taxon>
        <taxon>Poales</taxon>
        <taxon>Poaceae</taxon>
        <taxon>BOP clade</taxon>
        <taxon>Pooideae</taxon>
        <taxon>Triticodae</taxon>
        <taxon>Triticeae</taxon>
        <taxon>Triticinae</taxon>
        <taxon>Aegilops</taxon>
    </lineage>
</organism>
<reference evidence="1" key="4">
    <citation type="submission" date="2019-03" db="UniProtKB">
        <authorList>
            <consortium name="EnsemblPlants"/>
        </authorList>
    </citation>
    <scope>IDENTIFICATION</scope>
</reference>
<evidence type="ECO:0000313" key="2">
    <source>
        <dbReference type="Proteomes" id="UP000015105"/>
    </source>
</evidence>
<name>A0A452XRV2_AEGTS</name>
<proteinExistence type="predicted"/>
<accession>A0A452XRV2</accession>